<feature type="compositionally biased region" description="Polar residues" evidence="1">
    <location>
        <begin position="759"/>
        <end position="783"/>
    </location>
</feature>
<sequence length="978" mass="105662">MDFQLNPDAAEFIPVSPVIPPRLLDRPISGSPLKQTPTMDDIRLPSPKEFSEEANHRPHEVESMINSSNDDFIASSNNDGGEFVEKQKILFNLDESEISSTRAEFGDESTASFLTAADYSKNDGMDGSFTNSCISTCDNGSMMMSFGPGAFNPLGNPVDLNAVHDLSDTDLCDSNDQTLPIDLQENNWEKDTNHFNKSDDRDVHSPDIHPELVNLISPESDQPPHSKAFPDHQGDDLFSPSSPVLKSNPNIDEFHEQVESISSEVAAMNLKNDQLSEVHDDKSQSLNISSVLSDVNEEIPKTESLIEQPLDTDDLLLSQPPVTHMEVDDHSSPGLQSNSSLDHCSEETVKISISKSNEIQQQYQVDLKSNDSVESFYPKFHLKGNDIDVKDCELDEKEDETGVKESQIDLKQIEESIISRENHTTSSHVKVFENTLETTSLLHDKHESTIDESIDDSQEKMKITFEDDDDPICQQFDSTTGDSFSRLLSPTMKPQEKHKENIECTLPPIESQVLNALSDTTLELSKSVQEFTGIENELIPMTNGNASKAEIQAPETTICEPVIKDVCQKSQNETIPTLSITEDIVKLTAEEEPINTSQKPTIVASVAAITSDTTVGAIINSTADVKFRSTTKSSQKIAARTVSTKSNNKLSPTSPTKVSTSVPSRPKSSPITKKTITTTIAPTAARSKPAEVTSKSSLTVNKSPTAIKSTVKPLAPKPKSTILKTSSAVVEKKSSGTITINGDTTKSAAAKLPSKPRVTGTSITSKPSAKSTTISVRSTTGLTAKSKPTVGSTAARVVTKTSSGVTSTIGAVAAAPTRPKTAPATLGIMKSRVQSSTKSPTLDKQIKETANKQISSSRTSTTTTAARASRSSNFSVTTSTSSRRTTTTTTTAANKKPMVVTRMSGKSATALSKTSAKTSNVIKNKMQNGMCETKDSKVISEVTTATTTITVTNEQEILQKDLSPIDPTTDNQLLISVD</sequence>
<gene>
    <name evidence="2" type="ORF">PV328_008313</name>
</gene>
<dbReference type="AlphaFoldDB" id="A0AA39CB61"/>
<feature type="region of interest" description="Disordered" evidence="1">
    <location>
        <begin position="747"/>
        <end position="791"/>
    </location>
</feature>
<dbReference type="Proteomes" id="UP001168990">
    <property type="component" value="Unassembled WGS sequence"/>
</dbReference>
<feature type="region of interest" description="Disordered" evidence="1">
    <location>
        <begin position="630"/>
        <end position="699"/>
    </location>
</feature>
<feature type="region of interest" description="Disordered" evidence="1">
    <location>
        <begin position="214"/>
        <end position="234"/>
    </location>
</feature>
<name>A0AA39CB61_9HYME</name>
<evidence type="ECO:0000313" key="3">
    <source>
        <dbReference type="Proteomes" id="UP001168990"/>
    </source>
</evidence>
<accession>A0AA39CB61</accession>
<reference evidence="2" key="1">
    <citation type="journal article" date="2023" name="bioRxiv">
        <title>Scaffold-level genome assemblies of two parasitoid biocontrol wasps reveal the parthenogenesis mechanism and an associated novel virus.</title>
        <authorList>
            <person name="Inwood S."/>
            <person name="Skelly J."/>
            <person name="Guhlin J."/>
            <person name="Harrop T."/>
            <person name="Goldson S."/>
            <person name="Dearden P."/>
        </authorList>
    </citation>
    <scope>NUCLEOTIDE SEQUENCE</scope>
    <source>
        <strain evidence="2">Irish</strain>
        <tissue evidence="2">Whole body</tissue>
    </source>
</reference>
<feature type="compositionally biased region" description="Basic and acidic residues" evidence="1">
    <location>
        <begin position="222"/>
        <end position="234"/>
    </location>
</feature>
<feature type="compositionally biased region" description="Polar residues" evidence="1">
    <location>
        <begin position="630"/>
        <end position="650"/>
    </location>
</feature>
<protein>
    <submittedName>
        <fullName evidence="2">Uncharacterized protein</fullName>
    </submittedName>
</protein>
<feature type="compositionally biased region" description="Polar residues" evidence="1">
    <location>
        <begin position="832"/>
        <end position="842"/>
    </location>
</feature>
<reference evidence="2" key="2">
    <citation type="submission" date="2023-03" db="EMBL/GenBank/DDBJ databases">
        <authorList>
            <person name="Inwood S.N."/>
            <person name="Skelly J.G."/>
            <person name="Guhlin J."/>
            <person name="Harrop T.W.R."/>
            <person name="Goldson S.G."/>
            <person name="Dearden P.K."/>
        </authorList>
    </citation>
    <scope>NUCLEOTIDE SEQUENCE</scope>
    <source>
        <strain evidence="2">Irish</strain>
        <tissue evidence="2">Whole body</tissue>
    </source>
</reference>
<organism evidence="2 3">
    <name type="scientific">Microctonus aethiopoides</name>
    <dbReference type="NCBI Taxonomy" id="144406"/>
    <lineage>
        <taxon>Eukaryota</taxon>
        <taxon>Metazoa</taxon>
        <taxon>Ecdysozoa</taxon>
        <taxon>Arthropoda</taxon>
        <taxon>Hexapoda</taxon>
        <taxon>Insecta</taxon>
        <taxon>Pterygota</taxon>
        <taxon>Neoptera</taxon>
        <taxon>Endopterygota</taxon>
        <taxon>Hymenoptera</taxon>
        <taxon>Apocrita</taxon>
        <taxon>Ichneumonoidea</taxon>
        <taxon>Braconidae</taxon>
        <taxon>Euphorinae</taxon>
        <taxon>Microctonus</taxon>
    </lineage>
</organism>
<comment type="caution">
    <text evidence="2">The sequence shown here is derived from an EMBL/GenBank/DDBJ whole genome shotgun (WGS) entry which is preliminary data.</text>
</comment>
<keyword evidence="3" id="KW-1185">Reference proteome</keyword>
<proteinExistence type="predicted"/>
<feature type="region of interest" description="Disordered" evidence="1">
    <location>
        <begin position="23"/>
        <end position="58"/>
    </location>
</feature>
<dbReference type="EMBL" id="JAQQBS010001423">
    <property type="protein sequence ID" value="KAK0160969.1"/>
    <property type="molecule type" value="Genomic_DNA"/>
</dbReference>
<feature type="compositionally biased region" description="Low complexity" evidence="1">
    <location>
        <begin position="855"/>
        <end position="891"/>
    </location>
</feature>
<evidence type="ECO:0000313" key="2">
    <source>
        <dbReference type="EMBL" id="KAK0160969.1"/>
    </source>
</evidence>
<evidence type="ECO:0000256" key="1">
    <source>
        <dbReference type="SAM" id="MobiDB-lite"/>
    </source>
</evidence>
<feature type="compositionally biased region" description="Basic and acidic residues" evidence="1">
    <location>
        <begin position="49"/>
        <end position="58"/>
    </location>
</feature>
<feature type="region of interest" description="Disordered" evidence="1">
    <location>
        <begin position="829"/>
        <end position="894"/>
    </location>
</feature>
<feature type="compositionally biased region" description="Low complexity" evidence="1">
    <location>
        <begin position="651"/>
        <end position="685"/>
    </location>
</feature>